<keyword evidence="3" id="KW-1185">Reference proteome</keyword>
<feature type="compositionally biased region" description="Basic and acidic residues" evidence="1">
    <location>
        <begin position="226"/>
        <end position="240"/>
    </location>
</feature>
<accession>A0AAW2CC37</accession>
<comment type="caution">
    <text evidence="2">The sequence shown here is derived from an EMBL/GenBank/DDBJ whole genome shotgun (WGS) entry which is preliminary data.</text>
</comment>
<gene>
    <name evidence="2" type="ORF">SO802_020289</name>
</gene>
<feature type="region of interest" description="Disordered" evidence="1">
    <location>
        <begin position="128"/>
        <end position="181"/>
    </location>
</feature>
<protein>
    <submittedName>
        <fullName evidence="2">Uncharacterized protein</fullName>
    </submittedName>
</protein>
<evidence type="ECO:0000313" key="3">
    <source>
        <dbReference type="Proteomes" id="UP001459277"/>
    </source>
</evidence>
<dbReference type="AlphaFoldDB" id="A0AAW2CC37"/>
<dbReference type="Proteomes" id="UP001459277">
    <property type="component" value="Unassembled WGS sequence"/>
</dbReference>
<feature type="compositionally biased region" description="Basic and acidic residues" evidence="1">
    <location>
        <begin position="259"/>
        <end position="269"/>
    </location>
</feature>
<evidence type="ECO:0000313" key="2">
    <source>
        <dbReference type="EMBL" id="KAK9995603.1"/>
    </source>
</evidence>
<dbReference type="EMBL" id="JAZDWU010000007">
    <property type="protein sequence ID" value="KAK9995603.1"/>
    <property type="molecule type" value="Genomic_DNA"/>
</dbReference>
<feature type="region of interest" description="Disordered" evidence="1">
    <location>
        <begin position="226"/>
        <end position="271"/>
    </location>
</feature>
<name>A0AAW2CC37_9ROSI</name>
<organism evidence="2 3">
    <name type="scientific">Lithocarpus litseifolius</name>
    <dbReference type="NCBI Taxonomy" id="425828"/>
    <lineage>
        <taxon>Eukaryota</taxon>
        <taxon>Viridiplantae</taxon>
        <taxon>Streptophyta</taxon>
        <taxon>Embryophyta</taxon>
        <taxon>Tracheophyta</taxon>
        <taxon>Spermatophyta</taxon>
        <taxon>Magnoliopsida</taxon>
        <taxon>eudicotyledons</taxon>
        <taxon>Gunneridae</taxon>
        <taxon>Pentapetalae</taxon>
        <taxon>rosids</taxon>
        <taxon>fabids</taxon>
        <taxon>Fagales</taxon>
        <taxon>Fagaceae</taxon>
        <taxon>Lithocarpus</taxon>
    </lineage>
</organism>
<proteinExistence type="predicted"/>
<sequence>MGRFKSPVDSEEAIESFRALYRIPPGMSMRYCKEDRHATKLNFSLVNKDSLEKILEAEVFISKDGQLRAVHLILGNKPISSSFQVPKCVIKVKDRRLHQISIAIPGFLLPKGTPILEGTLVTQPILEGVPKVPFPPPHTTSEATSSQPTDKEEGEVEEEKEKEVVDVSDSDDFYEPSLASCKPRSTLQELLESQLGGNAPGNGVLTRLPTPPPALPFQLEPSDLKRKREPKGKEVVEVGKTHPSQTDEAQRVAKQAKVGQKDAEKRSDPQVEPAAWLPAPMLDGAPMPANASIRDFQGGKAGYIADVVEQALLLLEDMAELRSMKRHGVFLNVKRYLAMVEQDGYDLGVAETEEALRAQVSGVCRTYCSQVWSKALNQVGVEASSILRRAESVFYLPAIRESAPSSSRIGSTSEGVAPDAIKPPAIIQYPPTEKEAHTKMEIVLTTFPLPAKADPASKGSEASEVAST</sequence>
<reference evidence="2 3" key="1">
    <citation type="submission" date="2024-01" db="EMBL/GenBank/DDBJ databases">
        <title>A telomere-to-telomere, gap-free genome of sweet tea (Lithocarpus litseifolius).</title>
        <authorList>
            <person name="Zhou J."/>
        </authorList>
    </citation>
    <scope>NUCLEOTIDE SEQUENCE [LARGE SCALE GENOMIC DNA]</scope>
    <source>
        <strain evidence="2">Zhou-2022a</strain>
        <tissue evidence="2">Leaf</tissue>
    </source>
</reference>
<feature type="compositionally biased region" description="Polar residues" evidence="1">
    <location>
        <begin position="139"/>
        <end position="148"/>
    </location>
</feature>
<evidence type="ECO:0000256" key="1">
    <source>
        <dbReference type="SAM" id="MobiDB-lite"/>
    </source>
</evidence>